<dbReference type="EnsemblMetazoa" id="PHUM247160-RA">
    <property type="protein sequence ID" value="PHUM247160-PA"/>
    <property type="gene ID" value="PHUM247160"/>
</dbReference>
<feature type="region of interest" description="Disordered" evidence="2">
    <location>
        <begin position="499"/>
        <end position="574"/>
    </location>
</feature>
<dbReference type="CTD" id="8230836"/>
<feature type="compositionally biased region" description="Basic and acidic residues" evidence="2">
    <location>
        <begin position="645"/>
        <end position="657"/>
    </location>
</feature>
<feature type="region of interest" description="Disordered" evidence="2">
    <location>
        <begin position="1"/>
        <end position="36"/>
    </location>
</feature>
<feature type="region of interest" description="Disordered" evidence="2">
    <location>
        <begin position="364"/>
        <end position="392"/>
    </location>
</feature>
<feature type="region of interest" description="Disordered" evidence="2">
    <location>
        <begin position="618"/>
        <end position="740"/>
    </location>
</feature>
<dbReference type="EMBL" id="AAZO01002862">
    <property type="status" value="NOT_ANNOTATED_CDS"/>
    <property type="molecule type" value="Genomic_DNA"/>
</dbReference>
<feature type="region of interest" description="Disordered" evidence="2">
    <location>
        <begin position="755"/>
        <end position="778"/>
    </location>
</feature>
<dbReference type="EMBL" id="AAZO01002863">
    <property type="status" value="NOT_ANNOTATED_CDS"/>
    <property type="molecule type" value="Genomic_DNA"/>
</dbReference>
<feature type="repeat" description="WD" evidence="1">
    <location>
        <begin position="148"/>
        <end position="180"/>
    </location>
</feature>
<sequence>MMETENSSSGVNANNLGSLPDFSKPPPGMDQAFTSSNINLTPNRLQASIQNQNQKFRQPFRPQHNNNMLNSLPDDFDGKRLRKSTMRKTVDYNAAIIKVLQNRVWQRDYRDRKALQPDVLYLPEVLPPPGYKDNPINAVTTKFVKTATNKMRCPIFCMAWTPEGRRLVTGASSGEFTLWNGLTFNFETILQAHDSPVRSMVWSNNDAWMITGDHAGYCKYWQSNMNNVKMFQAHKEAIRGLSFSPTDQKMVSCSDDGTLRVWDFARCHEERVLRGHGSDVKCCDWHPQLGIIASGTDKEVGAIDAAHESIVWTLDWHPLGHILCSGSNDHTNEIACIPGMAPEDRVEGLPPVVGENVPLFKQESNDGVIPGLEEDVLDPESKKKKPAKKQPYAKPIPKNFMAQWNETGMTPEEEEEALEGYGTESVLDPINQLINKFIEQQPGVKKLEDLEPTAVVVFGKVLPVRPGQKLYKKIFKGREALNKYIRSGKIKELQDVLPIMDSDGEGGESDSDSSSMELDPPNDEDEDEDTQNSFPDNPMDYLKSDTDFRRFSRSGPMEPDSDFRNLGSNGPMFDEDLRNPQNMPPPLMGPNFRSFDVEEEQLRREKMMQGDVRQRDLDLRHPYGNNDYNQEPRLNFHPRNNYNSRDMDFRNYEDRNNRGPFQRNDMDFRSRDYDQRNRDYDDRFDDRENYDVGSSKDNSFDDRPSFNSSNNMFNPNQRWDEGPSQDNGNWGNRPPPLMSANLWENNDLDFRNFPNRGFQGGGGGGGGGGPPPNNNFGPRVMYYDR</sequence>
<keyword evidence="1" id="KW-0853">WD repeat</keyword>
<dbReference type="OrthoDB" id="16717at2759"/>
<dbReference type="KEGG" id="phu:Phum_PHUM247160"/>
<feature type="repeat" description="WD" evidence="1">
    <location>
        <begin position="231"/>
        <end position="263"/>
    </location>
</feature>
<dbReference type="SUPFAM" id="SSF50978">
    <property type="entry name" value="WD40 repeat-like"/>
    <property type="match status" value="1"/>
</dbReference>
<dbReference type="eggNOG" id="KOG0284">
    <property type="taxonomic scope" value="Eukaryota"/>
</dbReference>
<dbReference type="STRING" id="121224.E0VJK6"/>
<dbReference type="Gene3D" id="2.130.10.10">
    <property type="entry name" value="YVTN repeat-like/Quinoprotein amine dehydrogenase"/>
    <property type="match status" value="2"/>
</dbReference>
<name>E0VJK6_PEDHC</name>
<keyword evidence="5" id="KW-1185">Reference proteome</keyword>
<organism>
    <name type="scientific">Pediculus humanus subsp. corporis</name>
    <name type="common">Body louse</name>
    <dbReference type="NCBI Taxonomy" id="121224"/>
    <lineage>
        <taxon>Eukaryota</taxon>
        <taxon>Metazoa</taxon>
        <taxon>Ecdysozoa</taxon>
        <taxon>Arthropoda</taxon>
        <taxon>Hexapoda</taxon>
        <taxon>Insecta</taxon>
        <taxon>Pterygota</taxon>
        <taxon>Neoptera</taxon>
        <taxon>Paraneoptera</taxon>
        <taxon>Psocodea</taxon>
        <taxon>Troctomorpha</taxon>
        <taxon>Phthiraptera</taxon>
        <taxon>Anoplura</taxon>
        <taxon>Pediculidae</taxon>
        <taxon>Pediculus</taxon>
    </lineage>
</organism>
<feature type="compositionally biased region" description="Low complexity" evidence="2">
    <location>
        <begin position="705"/>
        <end position="716"/>
    </location>
</feature>
<feature type="compositionally biased region" description="Gly residues" evidence="2">
    <location>
        <begin position="758"/>
        <end position="768"/>
    </location>
</feature>
<dbReference type="HOGENOM" id="CLU_357272_0_0_1"/>
<dbReference type="InterPro" id="IPR015943">
    <property type="entry name" value="WD40/YVTN_repeat-like_dom_sf"/>
</dbReference>
<feature type="repeat" description="WD" evidence="1">
    <location>
        <begin position="190"/>
        <end position="222"/>
    </location>
</feature>
<dbReference type="PROSITE" id="PS50082">
    <property type="entry name" value="WD_REPEATS_2"/>
    <property type="match status" value="3"/>
</dbReference>
<protein>
    <submittedName>
        <fullName evidence="3 4">WD-repeat protein, putative</fullName>
    </submittedName>
</protein>
<dbReference type="Proteomes" id="UP000009046">
    <property type="component" value="Unassembled WGS sequence"/>
</dbReference>
<evidence type="ECO:0000256" key="2">
    <source>
        <dbReference type="SAM" id="MobiDB-lite"/>
    </source>
</evidence>
<proteinExistence type="predicted"/>
<dbReference type="InterPro" id="IPR045245">
    <property type="entry name" value="Pfs2-like"/>
</dbReference>
<dbReference type="SMART" id="SM00320">
    <property type="entry name" value="WD40"/>
    <property type="match status" value="5"/>
</dbReference>
<dbReference type="RefSeq" id="XP_002426300.1">
    <property type="nucleotide sequence ID" value="XM_002426255.1"/>
</dbReference>
<dbReference type="InterPro" id="IPR036322">
    <property type="entry name" value="WD40_repeat_dom_sf"/>
</dbReference>
<reference evidence="3" key="2">
    <citation type="submission" date="2007-04" db="EMBL/GenBank/DDBJ databases">
        <title>The genome of the human body louse.</title>
        <authorList>
            <consortium name="The Human Body Louse Genome Consortium"/>
            <person name="Kirkness E."/>
            <person name="Walenz B."/>
            <person name="Hass B."/>
            <person name="Bruggner R."/>
            <person name="Strausberg R."/>
        </authorList>
    </citation>
    <scope>NUCLEOTIDE SEQUENCE</scope>
    <source>
        <strain evidence="3">USDA</strain>
    </source>
</reference>
<dbReference type="PANTHER" id="PTHR22836:SF0">
    <property type="entry name" value="PRE-MRNA 3' END PROCESSING PROTEIN WDR33"/>
    <property type="match status" value="1"/>
</dbReference>
<dbReference type="InParanoid" id="E0VJK6"/>
<reference evidence="4" key="3">
    <citation type="submission" date="2021-02" db="UniProtKB">
        <authorList>
            <consortium name="EnsemblMetazoa"/>
        </authorList>
    </citation>
    <scope>IDENTIFICATION</scope>
    <source>
        <strain evidence="4">USDA</strain>
    </source>
</reference>
<gene>
    <name evidence="4" type="primary">8230836</name>
    <name evidence="3" type="ORF">Phum_PHUM247160</name>
</gene>
<dbReference type="PANTHER" id="PTHR22836">
    <property type="entry name" value="WD40 REPEAT PROTEIN"/>
    <property type="match status" value="1"/>
</dbReference>
<evidence type="ECO:0000313" key="3">
    <source>
        <dbReference type="EMBL" id="EEB13562.1"/>
    </source>
</evidence>
<evidence type="ECO:0000256" key="1">
    <source>
        <dbReference type="PROSITE-ProRule" id="PRU00221"/>
    </source>
</evidence>
<reference evidence="3" key="1">
    <citation type="submission" date="2007-04" db="EMBL/GenBank/DDBJ databases">
        <title>Annotation of Pediculus humanus corporis strain USDA.</title>
        <authorList>
            <person name="Kirkness E."/>
            <person name="Hannick L."/>
            <person name="Hass B."/>
            <person name="Bruggner R."/>
            <person name="Lawson D."/>
            <person name="Bidwell S."/>
            <person name="Joardar V."/>
            <person name="Caler E."/>
            <person name="Walenz B."/>
            <person name="Inman J."/>
            <person name="Schobel S."/>
            <person name="Galinsky K."/>
            <person name="Amedeo P."/>
            <person name="Strausberg R."/>
        </authorList>
    </citation>
    <scope>NUCLEOTIDE SEQUENCE</scope>
    <source>
        <strain evidence="3">USDA</strain>
    </source>
</reference>
<evidence type="ECO:0000313" key="4">
    <source>
        <dbReference type="EnsemblMetazoa" id="PHUM247160-PA"/>
    </source>
</evidence>
<feature type="compositionally biased region" description="Acidic residues" evidence="2">
    <location>
        <begin position="502"/>
        <end position="511"/>
    </location>
</feature>
<dbReference type="GO" id="GO:0005847">
    <property type="term" value="C:mRNA cleavage and polyadenylation specificity factor complex"/>
    <property type="evidence" value="ECO:0007669"/>
    <property type="project" value="TreeGrafter"/>
</dbReference>
<dbReference type="VEuPathDB" id="VectorBase:PHUM247160"/>
<dbReference type="InterPro" id="IPR001680">
    <property type="entry name" value="WD40_rpt"/>
</dbReference>
<dbReference type="FunCoup" id="E0VJK6">
    <property type="interactions" value="752"/>
</dbReference>
<dbReference type="GO" id="GO:0031124">
    <property type="term" value="P:mRNA 3'-end processing"/>
    <property type="evidence" value="ECO:0007669"/>
    <property type="project" value="InterPro"/>
</dbReference>
<dbReference type="PROSITE" id="PS50294">
    <property type="entry name" value="WD_REPEATS_REGION"/>
    <property type="match status" value="1"/>
</dbReference>
<feature type="compositionally biased region" description="Basic and acidic residues" evidence="2">
    <location>
        <begin position="664"/>
        <end position="690"/>
    </location>
</feature>
<dbReference type="Pfam" id="PF00400">
    <property type="entry name" value="WD40"/>
    <property type="match status" value="5"/>
</dbReference>
<feature type="compositionally biased region" description="Polar residues" evidence="2">
    <location>
        <begin position="1"/>
        <end position="17"/>
    </location>
</feature>
<dbReference type="GeneID" id="8230836"/>
<dbReference type="FunFam" id="2.130.10.10:FF:001116">
    <property type="entry name" value="GM10830"/>
    <property type="match status" value="1"/>
</dbReference>
<dbReference type="EMBL" id="DS235225">
    <property type="protein sequence ID" value="EEB13562.1"/>
    <property type="molecule type" value="Genomic_DNA"/>
</dbReference>
<evidence type="ECO:0000313" key="5">
    <source>
        <dbReference type="Proteomes" id="UP000009046"/>
    </source>
</evidence>
<dbReference type="AlphaFoldDB" id="E0VJK6"/>
<feature type="compositionally biased region" description="Acidic residues" evidence="2">
    <location>
        <begin position="520"/>
        <end position="530"/>
    </location>
</feature>
<accession>E0VJK6</accession>